<keyword evidence="1" id="KW-1133">Transmembrane helix</keyword>
<organism evidence="2 3">
    <name type="scientific">Ruegeria halocynthiae</name>
    <dbReference type="NCBI Taxonomy" id="985054"/>
    <lineage>
        <taxon>Bacteria</taxon>
        <taxon>Pseudomonadati</taxon>
        <taxon>Pseudomonadota</taxon>
        <taxon>Alphaproteobacteria</taxon>
        <taxon>Rhodobacterales</taxon>
        <taxon>Roseobacteraceae</taxon>
        <taxon>Ruegeria</taxon>
    </lineage>
</organism>
<protein>
    <submittedName>
        <fullName evidence="2">Uncharacterized protein</fullName>
    </submittedName>
</protein>
<sequence>MNILRYVGYSAGLLLTLLASYIWYQSGRTESDILAFRERVIAIASDTPAPQINTLQVARLPAPVQRYFDYTFRGPVDPYSVVSLEAEGDFRRPLMEHFEPTTAEQVIAIGTPALMFSATTPIFPGVWARPYDFFAEGEMEMKAKIMSTITVVDEQGSDELNRISLRRWLLESPLYPQALLPGGPVVWEAVDDMTARAVIRADGLTADMLFHFNSEGQITFLSTEQDGDLNTPYHGSGEHVTRADYRQIDNMMIPHSFTISRAAKGEVYPFFDAKITSIVFE</sequence>
<evidence type="ECO:0000256" key="1">
    <source>
        <dbReference type="SAM" id="Phobius"/>
    </source>
</evidence>
<keyword evidence="1" id="KW-0472">Membrane</keyword>
<dbReference type="AlphaFoldDB" id="A0A1H3FKB6"/>
<dbReference type="Proteomes" id="UP000183400">
    <property type="component" value="Unassembled WGS sequence"/>
</dbReference>
<dbReference type="OrthoDB" id="3671061at2"/>
<evidence type="ECO:0000313" key="2">
    <source>
        <dbReference type="EMBL" id="SDX91446.1"/>
    </source>
</evidence>
<dbReference type="EMBL" id="FNNP01000016">
    <property type="protein sequence ID" value="SDX91446.1"/>
    <property type="molecule type" value="Genomic_DNA"/>
</dbReference>
<proteinExistence type="predicted"/>
<evidence type="ECO:0000313" key="3">
    <source>
        <dbReference type="Proteomes" id="UP000183400"/>
    </source>
</evidence>
<accession>A0A1H3FKB6</accession>
<dbReference type="Pfam" id="PF21900">
    <property type="entry name" value="DUF6920"/>
    <property type="match status" value="1"/>
</dbReference>
<dbReference type="RefSeq" id="WP_074739422.1">
    <property type="nucleotide sequence ID" value="NZ_FNNP01000016.1"/>
</dbReference>
<name>A0A1H3FKB6_9RHOB</name>
<gene>
    <name evidence="2" type="ORF">SAMN05444358_1162</name>
</gene>
<feature type="transmembrane region" description="Helical" evidence="1">
    <location>
        <begin position="6"/>
        <end position="24"/>
    </location>
</feature>
<dbReference type="STRING" id="985054.SAMN05444358_1162"/>
<reference evidence="3" key="1">
    <citation type="submission" date="2016-10" db="EMBL/GenBank/DDBJ databases">
        <authorList>
            <person name="Varghese N."/>
            <person name="Submissions S."/>
        </authorList>
    </citation>
    <scope>NUCLEOTIDE SEQUENCE [LARGE SCALE GENOMIC DNA]</scope>
    <source>
        <strain evidence="3">DSM 27839</strain>
    </source>
</reference>
<keyword evidence="1" id="KW-0812">Transmembrane</keyword>
<dbReference type="InterPro" id="IPR054213">
    <property type="entry name" value="DUF6920"/>
</dbReference>
<keyword evidence="3" id="KW-1185">Reference proteome</keyword>